<keyword evidence="3" id="KW-1185">Reference proteome</keyword>
<protein>
    <recommendedName>
        <fullName evidence="4">F-box domain-containing protein</fullName>
    </recommendedName>
</protein>
<dbReference type="AlphaFoldDB" id="A0AA38VEE1"/>
<dbReference type="Proteomes" id="UP001174694">
    <property type="component" value="Unassembled WGS sequence"/>
</dbReference>
<evidence type="ECO:0000313" key="3">
    <source>
        <dbReference type="Proteomes" id="UP001174694"/>
    </source>
</evidence>
<evidence type="ECO:0000256" key="1">
    <source>
        <dbReference type="SAM" id="MobiDB-lite"/>
    </source>
</evidence>
<evidence type="ECO:0008006" key="4">
    <source>
        <dbReference type="Google" id="ProtNLM"/>
    </source>
</evidence>
<name>A0AA38VEE1_9PEZI</name>
<gene>
    <name evidence="2" type="ORF">NKR23_g10237</name>
</gene>
<organism evidence="2 3">
    <name type="scientific">Pleurostoma richardsiae</name>
    <dbReference type="NCBI Taxonomy" id="41990"/>
    <lineage>
        <taxon>Eukaryota</taxon>
        <taxon>Fungi</taxon>
        <taxon>Dikarya</taxon>
        <taxon>Ascomycota</taxon>
        <taxon>Pezizomycotina</taxon>
        <taxon>Sordariomycetes</taxon>
        <taxon>Sordariomycetidae</taxon>
        <taxon>Calosphaeriales</taxon>
        <taxon>Pleurostomataceae</taxon>
        <taxon>Pleurostoma</taxon>
    </lineage>
</organism>
<evidence type="ECO:0000313" key="2">
    <source>
        <dbReference type="EMBL" id="KAJ9134303.1"/>
    </source>
</evidence>
<sequence length="539" mass="59936">MDRLPEEIIANIISHVAGDGGTTPPRVLAPYAAMSRRWQRCVEAMTFAHVTLTPARMASPLAAQALTPDRVCRFVRSVRVDILLPPYDEGARARREVDAEKTEADAVFTGLVRRVFALLSPSRGTDHCGGDGRVGQKQREQRPGIDDTTGHRPQIRLSMTARCVSDTEDMEARRYRRNVGATSTEDIFEARYEGSYLDLRPRAEKSVQDEAEALPELHCVSQFHVEATPGSGCRYFAPRALCLMASRMSGLETVHWELCDNEKRDVALRRKLRADFANSLPTLPPTLQHFNLLYDRRLPNDHSFQTRSILDETDQDNDKLSLALHMLSQRLTTFDLIAVVGPEILWPSEPELVPHQQQGDDLPLWSRMRRYTIDPGAIAPSGKWRFRRRLDDYASDSDGGADSYFSAHRAAVTAPGDEKEDPFREELDPDAVGHLLLAAARAAGRMPALRSMFFALDSALGNGSGRLEVSYTANRDKPPAGNDGGGVAVVGAGTAKLHVESHPEFYPDEEVMQAWREAAREHVGAESELGVTIKDSMEW</sequence>
<feature type="compositionally biased region" description="Basic and acidic residues" evidence="1">
    <location>
        <begin position="137"/>
        <end position="150"/>
    </location>
</feature>
<comment type="caution">
    <text evidence="2">The sequence shown here is derived from an EMBL/GenBank/DDBJ whole genome shotgun (WGS) entry which is preliminary data.</text>
</comment>
<proteinExistence type="predicted"/>
<accession>A0AA38VEE1</accession>
<reference evidence="2" key="1">
    <citation type="submission" date="2022-07" db="EMBL/GenBank/DDBJ databases">
        <title>Fungi with potential for degradation of polypropylene.</title>
        <authorList>
            <person name="Gostincar C."/>
        </authorList>
    </citation>
    <scope>NUCLEOTIDE SEQUENCE</scope>
    <source>
        <strain evidence="2">EXF-13308</strain>
    </source>
</reference>
<feature type="region of interest" description="Disordered" evidence="1">
    <location>
        <begin position="126"/>
        <end position="152"/>
    </location>
</feature>
<dbReference type="EMBL" id="JANBVO010000044">
    <property type="protein sequence ID" value="KAJ9134303.1"/>
    <property type="molecule type" value="Genomic_DNA"/>
</dbReference>